<gene>
    <name evidence="1" type="ORF">MENT_LOCUS22615</name>
</gene>
<name>A0A6V7V9Q8_MELEN</name>
<accession>A0A6V7V9Q8</accession>
<proteinExistence type="predicted"/>
<dbReference type="EMBL" id="CAJEWN010000179">
    <property type="protein sequence ID" value="CAD2171168.1"/>
    <property type="molecule type" value="Genomic_DNA"/>
</dbReference>
<dbReference type="AlphaFoldDB" id="A0A6V7V9Q8"/>
<sequence>MTTLIQFLVRLWDYVFQRLCRGRCGIMDNIFSDAGSSQPSKPFALAEEGI</sequence>
<protein>
    <submittedName>
        <fullName evidence="1">Uncharacterized protein</fullName>
    </submittedName>
</protein>
<dbReference type="Proteomes" id="UP000580250">
    <property type="component" value="Unassembled WGS sequence"/>
</dbReference>
<evidence type="ECO:0000313" key="2">
    <source>
        <dbReference type="Proteomes" id="UP000580250"/>
    </source>
</evidence>
<evidence type="ECO:0000313" key="1">
    <source>
        <dbReference type="EMBL" id="CAD2171168.1"/>
    </source>
</evidence>
<organism evidence="1 2">
    <name type="scientific">Meloidogyne enterolobii</name>
    <name type="common">Root-knot nematode worm</name>
    <name type="synonym">Meloidogyne mayaguensis</name>
    <dbReference type="NCBI Taxonomy" id="390850"/>
    <lineage>
        <taxon>Eukaryota</taxon>
        <taxon>Metazoa</taxon>
        <taxon>Ecdysozoa</taxon>
        <taxon>Nematoda</taxon>
        <taxon>Chromadorea</taxon>
        <taxon>Rhabditida</taxon>
        <taxon>Tylenchina</taxon>
        <taxon>Tylenchomorpha</taxon>
        <taxon>Tylenchoidea</taxon>
        <taxon>Meloidogynidae</taxon>
        <taxon>Meloidogyninae</taxon>
        <taxon>Meloidogyne</taxon>
    </lineage>
</organism>
<reference evidence="1 2" key="1">
    <citation type="submission" date="2020-08" db="EMBL/GenBank/DDBJ databases">
        <authorList>
            <person name="Koutsovoulos G."/>
            <person name="Danchin GJ E."/>
        </authorList>
    </citation>
    <scope>NUCLEOTIDE SEQUENCE [LARGE SCALE GENOMIC DNA]</scope>
</reference>
<comment type="caution">
    <text evidence="1">The sequence shown here is derived from an EMBL/GenBank/DDBJ whole genome shotgun (WGS) entry which is preliminary data.</text>
</comment>